<dbReference type="STRING" id="134533.GCA_001485085_00742"/>
<evidence type="ECO:0008006" key="3">
    <source>
        <dbReference type="Google" id="ProtNLM"/>
    </source>
</evidence>
<dbReference type="HOGENOM" id="CLU_1600802_0_0_6"/>
<dbReference type="AlphaFoldDB" id="N8RJC9"/>
<comment type="caution">
    <text evidence="1">The sequence shown here is derived from an EMBL/GenBank/DDBJ whole genome shotgun (WGS) entry which is preliminary data.</text>
</comment>
<evidence type="ECO:0000313" key="1">
    <source>
        <dbReference type="EMBL" id="ENU33634.1"/>
    </source>
</evidence>
<protein>
    <recommendedName>
        <fullName evidence="3">Cysteinyl-tRNA synthetase</fullName>
    </recommendedName>
</protein>
<dbReference type="PATRIC" id="fig|1217671.3.peg.1472"/>
<dbReference type="RefSeq" id="WP_004678765.1">
    <property type="nucleotide sequence ID" value="NZ_KB849226.1"/>
</dbReference>
<organism evidence="1 2">
    <name type="scientific">Acinetobacter parvus NIPH 1103</name>
    <dbReference type="NCBI Taxonomy" id="1217671"/>
    <lineage>
        <taxon>Bacteria</taxon>
        <taxon>Pseudomonadati</taxon>
        <taxon>Pseudomonadota</taxon>
        <taxon>Gammaproteobacteria</taxon>
        <taxon>Moraxellales</taxon>
        <taxon>Moraxellaceae</taxon>
        <taxon>Acinetobacter</taxon>
    </lineage>
</organism>
<accession>N8RJC9</accession>
<sequence length="165" mass="19220">MKNKIIEGQLTFSFTEPNATKYDEWSFYRNQFNAVCGGTKAVDLLYLEQQNFWLIEIKDYRQHTRTKTIDLADEIALKVRDTLAGLVAAQVNANEQIERDFAKEALKKKRIRVVLHLEQPIHTSRLFPRAINPADVKLKLRQKVRAIDTHPLVVDQKNKMLWSVT</sequence>
<evidence type="ECO:0000313" key="2">
    <source>
        <dbReference type="Proteomes" id="UP000018426"/>
    </source>
</evidence>
<name>N8RJC9_9GAMM</name>
<proteinExistence type="predicted"/>
<dbReference type="Proteomes" id="UP000018426">
    <property type="component" value="Unassembled WGS sequence"/>
</dbReference>
<dbReference type="GeneID" id="99690897"/>
<dbReference type="EMBL" id="APOL01000024">
    <property type="protein sequence ID" value="ENU33634.1"/>
    <property type="molecule type" value="Genomic_DNA"/>
</dbReference>
<gene>
    <name evidence="1" type="ORF">F989_01481</name>
</gene>
<reference evidence="1 2" key="1">
    <citation type="submission" date="2013-02" db="EMBL/GenBank/DDBJ databases">
        <title>The Genome Sequence of Acinetobacter parvus NIPH 1103.</title>
        <authorList>
            <consortium name="The Broad Institute Genome Sequencing Platform"/>
            <consortium name="The Broad Institute Genome Sequencing Center for Infectious Disease"/>
            <person name="Cerqueira G."/>
            <person name="Feldgarden M."/>
            <person name="Courvalin P."/>
            <person name="Perichon B."/>
            <person name="Grillot-Courvalin C."/>
            <person name="Clermont D."/>
            <person name="Rocha E."/>
            <person name="Yoon E.-J."/>
            <person name="Nemec A."/>
            <person name="Walker B."/>
            <person name="Young S.K."/>
            <person name="Zeng Q."/>
            <person name="Gargeya S."/>
            <person name="Fitzgerald M."/>
            <person name="Haas B."/>
            <person name="Abouelleil A."/>
            <person name="Alvarado L."/>
            <person name="Arachchi H.M."/>
            <person name="Berlin A.M."/>
            <person name="Chapman S.B."/>
            <person name="Dewar J."/>
            <person name="Goldberg J."/>
            <person name="Griggs A."/>
            <person name="Gujja S."/>
            <person name="Hansen M."/>
            <person name="Howarth C."/>
            <person name="Imamovic A."/>
            <person name="Larimer J."/>
            <person name="McCowan C."/>
            <person name="Murphy C."/>
            <person name="Neiman D."/>
            <person name="Pearson M."/>
            <person name="Priest M."/>
            <person name="Roberts A."/>
            <person name="Saif S."/>
            <person name="Shea T."/>
            <person name="Sisk P."/>
            <person name="Sykes S."/>
            <person name="Wortman J."/>
            <person name="Nusbaum C."/>
            <person name="Birren B."/>
        </authorList>
    </citation>
    <scope>NUCLEOTIDE SEQUENCE [LARGE SCALE GENOMIC DNA]</scope>
    <source>
        <strain evidence="1 2">NIPH 1103</strain>
    </source>
</reference>